<dbReference type="PATRIC" id="fig|1307436.3.peg.3177"/>
<dbReference type="InterPro" id="IPR037208">
    <property type="entry name" value="Spo0E-like_sf"/>
</dbReference>
<dbReference type="Pfam" id="PF09388">
    <property type="entry name" value="SpoOE-like"/>
    <property type="match status" value="1"/>
</dbReference>
<proteinExistence type="predicted"/>
<dbReference type="Gene3D" id="4.10.280.10">
    <property type="entry name" value="Helix-loop-helix DNA-binding domain"/>
    <property type="match status" value="1"/>
</dbReference>
<accession>W7KW65</accession>
<dbReference type="GO" id="GO:0043937">
    <property type="term" value="P:regulation of sporulation"/>
    <property type="evidence" value="ECO:0007669"/>
    <property type="project" value="InterPro"/>
</dbReference>
<reference evidence="1 2" key="2">
    <citation type="journal article" date="2016" name="Sci. Rep.">
        <title>A novel serine protease, Sep1, from Bacillus firmus DS-1 has nematicidal activity and degrades multiple intestinal-associated nematode proteins.</title>
        <authorList>
            <person name="Geng C."/>
            <person name="Nie X."/>
            <person name="Tang Z."/>
            <person name="Zhang Y."/>
            <person name="Lin J."/>
            <person name="Sun M."/>
            <person name="Peng D."/>
        </authorList>
    </citation>
    <scope>NUCLEOTIDE SEQUENCE [LARGE SCALE GENOMIC DNA]</scope>
    <source>
        <strain evidence="1 2">DS1</strain>
    </source>
</reference>
<evidence type="ECO:0000313" key="2">
    <source>
        <dbReference type="Proteomes" id="UP000019270"/>
    </source>
</evidence>
<evidence type="ECO:0000313" key="1">
    <source>
        <dbReference type="EMBL" id="EWG10398.1"/>
    </source>
</evidence>
<sequence length="56" mass="6442">MCKQELLTLIEQKRSELIQVAMKSGLSSSAAIRYSQELDALLNEYNRSFIKKVQTH</sequence>
<dbReference type="InterPro" id="IPR036638">
    <property type="entry name" value="HLH_DNA-bd_sf"/>
</dbReference>
<dbReference type="RefSeq" id="WP_035330658.1">
    <property type="nucleotide sequence ID" value="NZ_APVL01000010.1"/>
</dbReference>
<protein>
    <submittedName>
        <fullName evidence="1">Sporulation stage 0, Spo0E-like regulatory phosphatase</fullName>
    </submittedName>
</protein>
<dbReference type="AlphaFoldDB" id="W7KW65"/>
<comment type="caution">
    <text evidence="1">The sequence shown here is derived from an EMBL/GenBank/DDBJ whole genome shotgun (WGS) entry which is preliminary data.</text>
</comment>
<name>W7KW65_CYTFI</name>
<reference evidence="2" key="1">
    <citation type="submission" date="2013-03" db="EMBL/GenBank/DDBJ databases">
        <title>Draft genome sequence of Bacillus firmus DS1.</title>
        <authorList>
            <person name="Peng D."/>
            <person name="Zhu L."/>
            <person name="Sun M."/>
        </authorList>
    </citation>
    <scope>NUCLEOTIDE SEQUENCE [LARGE SCALE GENOMIC DNA]</scope>
    <source>
        <strain evidence="2">DS1</strain>
    </source>
</reference>
<dbReference type="GO" id="GO:0046983">
    <property type="term" value="F:protein dimerization activity"/>
    <property type="evidence" value="ECO:0007669"/>
    <property type="project" value="InterPro"/>
</dbReference>
<dbReference type="Proteomes" id="UP000019270">
    <property type="component" value="Unassembled WGS sequence"/>
</dbReference>
<dbReference type="EMBL" id="APVL01000010">
    <property type="protein sequence ID" value="EWG10398.1"/>
    <property type="molecule type" value="Genomic_DNA"/>
</dbReference>
<dbReference type="OrthoDB" id="2972613at2"/>
<dbReference type="eggNOG" id="ENOG502ZRJ6">
    <property type="taxonomic scope" value="Bacteria"/>
</dbReference>
<gene>
    <name evidence="1" type="ORF">PBF_14884</name>
</gene>
<organism evidence="1 2">
    <name type="scientific">Cytobacillus firmus DS1</name>
    <dbReference type="NCBI Taxonomy" id="1307436"/>
    <lineage>
        <taxon>Bacteria</taxon>
        <taxon>Bacillati</taxon>
        <taxon>Bacillota</taxon>
        <taxon>Bacilli</taxon>
        <taxon>Bacillales</taxon>
        <taxon>Bacillaceae</taxon>
        <taxon>Cytobacillus</taxon>
    </lineage>
</organism>
<dbReference type="InterPro" id="IPR018540">
    <property type="entry name" value="Spo0E-like"/>
</dbReference>
<dbReference type="SUPFAM" id="SSF140500">
    <property type="entry name" value="BAS1536-like"/>
    <property type="match status" value="1"/>
</dbReference>